<sequence>MVLQNYTKILNKLPSNVLLLPVSKFKPASDIQILYNHGVRQFGENYVQELTEKHTVLPKDIKWHFIGQLQTNKCKDLAKLSNLYMVESIDSLKKLNKLDTARGSYIEETKDSSIGKINVKIQVNTSNEIQKGGINNFDELKPLIEFLLNEAKHLKFNGLMTIGSLANSTTSSSEANDDFAKLNEVKLLVAKEFGLNLDDIKLSMGMSNDFEKAIKQGTSEIRIGSDIFGSRYT</sequence>
<accession>A0A1B7T9X3</accession>
<evidence type="ECO:0000256" key="1">
    <source>
        <dbReference type="ARBA" id="ARBA00022898"/>
    </source>
</evidence>
<dbReference type="Pfam" id="PF01168">
    <property type="entry name" value="Ala_racemase_N"/>
    <property type="match status" value="1"/>
</dbReference>
<evidence type="ECO:0000256" key="3">
    <source>
        <dbReference type="PIRSR" id="PIRSR004848-1"/>
    </source>
</evidence>
<dbReference type="PANTHER" id="PTHR10146">
    <property type="entry name" value="PROLINE SYNTHETASE CO-TRANSCRIBED BACTERIAL HOMOLOG PROTEIN"/>
    <property type="match status" value="1"/>
</dbReference>
<gene>
    <name evidence="6" type="ORF">HANVADRAFT_26928</name>
</gene>
<dbReference type="PROSITE" id="PS01211">
    <property type="entry name" value="UPF0001"/>
    <property type="match status" value="1"/>
</dbReference>
<proteinExistence type="inferred from homology"/>
<dbReference type="PIRSF" id="PIRSF004848">
    <property type="entry name" value="YBL036c_PLPDEIII"/>
    <property type="match status" value="1"/>
</dbReference>
<protein>
    <recommendedName>
        <fullName evidence="2">Pyridoxal phosphate homeostasis protein</fullName>
        <shortName evidence="2">PLP homeostasis protein</shortName>
    </recommendedName>
</protein>
<evidence type="ECO:0000313" key="6">
    <source>
        <dbReference type="EMBL" id="OBA25507.1"/>
    </source>
</evidence>
<comment type="function">
    <text evidence="2">Pyridoxal 5'-phosphate (PLP)-binding protein, which may be involved in intracellular homeostatic regulation of pyridoxal 5'-phosphate (PLP), the active form of vitamin B6.</text>
</comment>
<dbReference type="Proteomes" id="UP000092321">
    <property type="component" value="Unassembled WGS sequence"/>
</dbReference>
<dbReference type="InterPro" id="IPR001608">
    <property type="entry name" value="Ala_racemase_N"/>
</dbReference>
<evidence type="ECO:0000256" key="4">
    <source>
        <dbReference type="RuleBase" id="RU004514"/>
    </source>
</evidence>
<feature type="modified residue" description="N6-(pyridoxal phosphate)lysine" evidence="2 3">
    <location>
        <position position="24"/>
    </location>
</feature>
<name>A0A1B7T9X3_9ASCO</name>
<reference evidence="7" key="1">
    <citation type="journal article" date="2016" name="Proc. Natl. Acad. Sci. U.S.A.">
        <title>Comparative genomics of biotechnologically important yeasts.</title>
        <authorList>
            <person name="Riley R."/>
            <person name="Haridas S."/>
            <person name="Wolfe K.H."/>
            <person name="Lopes M.R."/>
            <person name="Hittinger C.T."/>
            <person name="Goeker M."/>
            <person name="Salamov A.A."/>
            <person name="Wisecaver J.H."/>
            <person name="Long T.M."/>
            <person name="Calvey C.H."/>
            <person name="Aerts A.L."/>
            <person name="Barry K.W."/>
            <person name="Choi C."/>
            <person name="Clum A."/>
            <person name="Coughlan A.Y."/>
            <person name="Deshpande S."/>
            <person name="Douglass A.P."/>
            <person name="Hanson S.J."/>
            <person name="Klenk H.-P."/>
            <person name="LaButti K.M."/>
            <person name="Lapidus A."/>
            <person name="Lindquist E.A."/>
            <person name="Lipzen A.M."/>
            <person name="Meier-Kolthoff J.P."/>
            <person name="Ohm R.A."/>
            <person name="Otillar R.P."/>
            <person name="Pangilinan J.L."/>
            <person name="Peng Y."/>
            <person name="Rokas A."/>
            <person name="Rosa C.A."/>
            <person name="Scheuner C."/>
            <person name="Sibirny A.A."/>
            <person name="Slot J.C."/>
            <person name="Stielow J.B."/>
            <person name="Sun H."/>
            <person name="Kurtzman C.P."/>
            <person name="Blackwell M."/>
            <person name="Grigoriev I.V."/>
            <person name="Jeffries T.W."/>
        </authorList>
    </citation>
    <scope>NUCLEOTIDE SEQUENCE [LARGE SCALE GENOMIC DNA]</scope>
    <source>
        <strain evidence="7">NRRL Y-1626</strain>
    </source>
</reference>
<dbReference type="PANTHER" id="PTHR10146:SF14">
    <property type="entry name" value="PYRIDOXAL PHOSPHATE HOMEOSTASIS PROTEIN"/>
    <property type="match status" value="1"/>
</dbReference>
<evidence type="ECO:0000313" key="7">
    <source>
        <dbReference type="Proteomes" id="UP000092321"/>
    </source>
</evidence>
<comment type="similarity">
    <text evidence="2 4">Belongs to the pyridoxal phosphate-binding protein YggS/PROSC family.</text>
</comment>
<dbReference type="OrthoDB" id="10264196at2759"/>
<evidence type="ECO:0000256" key="2">
    <source>
        <dbReference type="HAMAP-Rule" id="MF_03225"/>
    </source>
</evidence>
<keyword evidence="7" id="KW-1185">Reference proteome</keyword>
<evidence type="ECO:0000259" key="5">
    <source>
        <dbReference type="Pfam" id="PF01168"/>
    </source>
</evidence>
<organism evidence="6 7">
    <name type="scientific">Hanseniaspora valbyensis NRRL Y-1626</name>
    <dbReference type="NCBI Taxonomy" id="766949"/>
    <lineage>
        <taxon>Eukaryota</taxon>
        <taxon>Fungi</taxon>
        <taxon>Dikarya</taxon>
        <taxon>Ascomycota</taxon>
        <taxon>Saccharomycotina</taxon>
        <taxon>Saccharomycetes</taxon>
        <taxon>Saccharomycodales</taxon>
        <taxon>Saccharomycodaceae</taxon>
        <taxon>Hanseniaspora</taxon>
    </lineage>
</organism>
<dbReference type="EMBL" id="LXPE01000083">
    <property type="protein sequence ID" value="OBA25507.1"/>
    <property type="molecule type" value="Genomic_DNA"/>
</dbReference>
<dbReference type="InterPro" id="IPR029066">
    <property type="entry name" value="PLP-binding_barrel"/>
</dbReference>
<dbReference type="CDD" id="cd06822">
    <property type="entry name" value="PLPDE_III_YBL036c_euk"/>
    <property type="match status" value="1"/>
</dbReference>
<comment type="caution">
    <text evidence="6">The sequence shown here is derived from an EMBL/GenBank/DDBJ whole genome shotgun (WGS) entry which is preliminary data.</text>
</comment>
<dbReference type="SUPFAM" id="SSF51419">
    <property type="entry name" value="PLP-binding barrel"/>
    <property type="match status" value="1"/>
</dbReference>
<keyword evidence="1 2" id="KW-0663">Pyridoxal phosphate</keyword>
<dbReference type="AlphaFoldDB" id="A0A1B7T9X3"/>
<dbReference type="Gene3D" id="3.20.20.10">
    <property type="entry name" value="Alanine racemase"/>
    <property type="match status" value="1"/>
</dbReference>
<dbReference type="HAMAP" id="MF_02087">
    <property type="entry name" value="PLP_homeostasis"/>
    <property type="match status" value="1"/>
</dbReference>
<dbReference type="GO" id="GO:0030170">
    <property type="term" value="F:pyridoxal phosphate binding"/>
    <property type="evidence" value="ECO:0007669"/>
    <property type="project" value="UniProtKB-UniRule"/>
</dbReference>
<comment type="cofactor">
    <cofactor evidence="3">
        <name>pyridoxal 5'-phosphate</name>
        <dbReference type="ChEBI" id="CHEBI:597326"/>
    </cofactor>
</comment>
<dbReference type="NCBIfam" id="TIGR00044">
    <property type="entry name" value="YggS family pyridoxal phosphate-dependent enzyme"/>
    <property type="match status" value="1"/>
</dbReference>
<feature type="domain" description="Alanine racemase N-terminal" evidence="5">
    <location>
        <begin position="4"/>
        <end position="230"/>
    </location>
</feature>
<dbReference type="InterPro" id="IPR011078">
    <property type="entry name" value="PyrdxlP_homeostasis"/>
</dbReference>